<dbReference type="PROSITE" id="PS51257">
    <property type="entry name" value="PROKAR_LIPOPROTEIN"/>
    <property type="match status" value="1"/>
</dbReference>
<evidence type="ECO:0000313" key="3">
    <source>
        <dbReference type="EMBL" id="QNL43526.1"/>
    </source>
</evidence>
<evidence type="ECO:0000256" key="1">
    <source>
        <dbReference type="SAM" id="MobiDB-lite"/>
    </source>
</evidence>
<evidence type="ECO:0000313" key="4">
    <source>
        <dbReference type="Proteomes" id="UP000515960"/>
    </source>
</evidence>
<gene>
    <name evidence="3" type="ORF">H8790_08530</name>
</gene>
<organism evidence="3 4">
    <name type="scientific">Oscillibacter hominis</name>
    <dbReference type="NCBI Taxonomy" id="2763056"/>
    <lineage>
        <taxon>Bacteria</taxon>
        <taxon>Bacillati</taxon>
        <taxon>Bacillota</taxon>
        <taxon>Clostridia</taxon>
        <taxon>Eubacteriales</taxon>
        <taxon>Oscillospiraceae</taxon>
        <taxon>Oscillibacter</taxon>
    </lineage>
</organism>
<protein>
    <recommendedName>
        <fullName evidence="5">Lipoprotein</fullName>
    </recommendedName>
</protein>
<proteinExistence type="predicted"/>
<dbReference type="Proteomes" id="UP000515960">
    <property type="component" value="Chromosome"/>
</dbReference>
<accession>A0A7G9B1U5</accession>
<name>A0A7G9B1U5_9FIRM</name>
<keyword evidence="2" id="KW-0732">Signal</keyword>
<evidence type="ECO:0008006" key="5">
    <source>
        <dbReference type="Google" id="ProtNLM"/>
    </source>
</evidence>
<dbReference type="AlphaFoldDB" id="A0A7G9B1U5"/>
<keyword evidence="4" id="KW-1185">Reference proteome</keyword>
<sequence>MKKLFALLLPILLVLSLAACGGKADHAPSSSDKPDASQQTASDPTTTNDPGASAQEHSDAESAWLQTKTGKFYSQFTNGMYMEYEMEYDGAVTTVITATSGDKTYSETKMDGQSTGASIMEGEYMYAIDHAGKTVVKMPLPAGGQELVNTMIEEGDADPASVVNGKREIDGKTYDTEEWSVDGAKSILCFDGDHLAYMIGEFEGKETVIQIVKTSDKIDSSLFDIPADYQVISY</sequence>
<feature type="chain" id="PRO_5038336592" description="Lipoprotein" evidence="2">
    <location>
        <begin position="20"/>
        <end position="234"/>
    </location>
</feature>
<feature type="compositionally biased region" description="Polar residues" evidence="1">
    <location>
        <begin position="28"/>
        <end position="50"/>
    </location>
</feature>
<feature type="region of interest" description="Disordered" evidence="1">
    <location>
        <begin position="24"/>
        <end position="61"/>
    </location>
</feature>
<dbReference type="RefSeq" id="WP_187332117.1">
    <property type="nucleotide sequence ID" value="NZ_CP060490.1"/>
</dbReference>
<dbReference type="KEGG" id="ohi:H8790_08530"/>
<feature type="signal peptide" evidence="2">
    <location>
        <begin position="1"/>
        <end position="19"/>
    </location>
</feature>
<dbReference type="EMBL" id="CP060490">
    <property type="protein sequence ID" value="QNL43526.1"/>
    <property type="molecule type" value="Genomic_DNA"/>
</dbReference>
<evidence type="ECO:0000256" key="2">
    <source>
        <dbReference type="SAM" id="SignalP"/>
    </source>
</evidence>
<reference evidence="3 4" key="1">
    <citation type="submission" date="2020-08" db="EMBL/GenBank/DDBJ databases">
        <authorList>
            <person name="Liu C."/>
            <person name="Sun Q."/>
        </authorList>
    </citation>
    <scope>NUCLEOTIDE SEQUENCE [LARGE SCALE GENOMIC DNA]</scope>
    <source>
        <strain evidence="3 4">NSJ-62</strain>
    </source>
</reference>